<dbReference type="InterPro" id="IPR003724">
    <property type="entry name" value="CblAdoTrfase_CobA"/>
</dbReference>
<dbReference type="CDD" id="cd00561">
    <property type="entry name" value="CobA_ACA"/>
    <property type="match status" value="1"/>
</dbReference>
<dbReference type="EMBL" id="FAXA01000114">
    <property type="protein sequence ID" value="CUV04254.1"/>
    <property type="molecule type" value="Genomic_DNA"/>
</dbReference>
<name>A0A160VCG6_9ZZZZ</name>
<dbReference type="PANTHER" id="PTHR46638:SF1">
    <property type="entry name" value="CORRINOID ADENOSYLTRANSFERASE"/>
    <property type="match status" value="1"/>
</dbReference>
<feature type="compositionally biased region" description="Polar residues" evidence="1">
    <location>
        <begin position="1"/>
        <end position="21"/>
    </location>
</feature>
<dbReference type="SUPFAM" id="SSF52540">
    <property type="entry name" value="P-loop containing nucleoside triphosphate hydrolases"/>
    <property type="match status" value="1"/>
</dbReference>
<dbReference type="GO" id="GO:0008817">
    <property type="term" value="F:corrinoid adenosyltransferase activity"/>
    <property type="evidence" value="ECO:0007669"/>
    <property type="project" value="UniProtKB-EC"/>
</dbReference>
<dbReference type="GO" id="GO:0005524">
    <property type="term" value="F:ATP binding"/>
    <property type="evidence" value="ECO:0007669"/>
    <property type="project" value="InterPro"/>
</dbReference>
<evidence type="ECO:0000256" key="1">
    <source>
        <dbReference type="SAM" id="MobiDB-lite"/>
    </source>
</evidence>
<keyword evidence="2" id="KW-0808">Transferase</keyword>
<evidence type="ECO:0000313" key="2">
    <source>
        <dbReference type="EMBL" id="CUV04254.1"/>
    </source>
</evidence>
<dbReference type="NCBIfam" id="TIGR00708">
    <property type="entry name" value="cobA"/>
    <property type="match status" value="1"/>
</dbReference>
<sequence>MSTDTPADQNTESEPGPQSVTGPRIDKGLVIVNTGKGKGKTTAALGVTLRSWGRGMKVIVLQFIKHSTANFGEQRAALKMGVEMRAMGDGFTWRSKDLDQSADLARAHWEDCKKVIESGEYDLIVLDEFTYPMHYGWVDTEEVIEVLKSRPDMLHVIITGRNAPEALVEYADLVTEMNVIKHPYQQGIKAQPGIEF</sequence>
<dbReference type="GO" id="GO:0009236">
    <property type="term" value="P:cobalamin biosynthetic process"/>
    <property type="evidence" value="ECO:0007669"/>
    <property type="project" value="InterPro"/>
</dbReference>
<organism evidence="2">
    <name type="scientific">hydrothermal vent metagenome</name>
    <dbReference type="NCBI Taxonomy" id="652676"/>
    <lineage>
        <taxon>unclassified sequences</taxon>
        <taxon>metagenomes</taxon>
        <taxon>ecological metagenomes</taxon>
    </lineage>
</organism>
<proteinExistence type="predicted"/>
<protein>
    <submittedName>
        <fullName evidence="2">Cob(I)alamin adenosyltransferase</fullName>
        <ecNumber evidence="2">2.5.1.17</ecNumber>
    </submittedName>
</protein>
<dbReference type="NCBIfam" id="NF004637">
    <property type="entry name" value="PRK05986.1"/>
    <property type="match status" value="1"/>
</dbReference>
<dbReference type="Pfam" id="PF02572">
    <property type="entry name" value="CobA_CobO_BtuR"/>
    <property type="match status" value="1"/>
</dbReference>
<dbReference type="PANTHER" id="PTHR46638">
    <property type="entry name" value="CORRINOID ADENOSYLTRANSFERASE"/>
    <property type="match status" value="1"/>
</dbReference>
<reference evidence="2" key="1">
    <citation type="submission" date="2015-10" db="EMBL/GenBank/DDBJ databases">
        <authorList>
            <person name="Gilbert D.G."/>
        </authorList>
    </citation>
    <scope>NUCLEOTIDE SEQUENCE</scope>
</reference>
<dbReference type="PIRSF" id="PIRSF015617">
    <property type="entry name" value="Adensltrnsf_CobA"/>
    <property type="match status" value="1"/>
</dbReference>
<feature type="region of interest" description="Disordered" evidence="1">
    <location>
        <begin position="1"/>
        <end position="26"/>
    </location>
</feature>
<dbReference type="InterPro" id="IPR027417">
    <property type="entry name" value="P-loop_NTPase"/>
</dbReference>
<dbReference type="AlphaFoldDB" id="A0A160VCG6"/>
<dbReference type="EC" id="2.5.1.17" evidence="2"/>
<accession>A0A160VCG6</accession>
<gene>
    <name evidence="2" type="ORF">MGWOODY_Clf2952</name>
</gene>
<dbReference type="Gene3D" id="3.40.50.300">
    <property type="entry name" value="P-loop containing nucleotide triphosphate hydrolases"/>
    <property type="match status" value="1"/>
</dbReference>